<protein>
    <recommendedName>
        <fullName evidence="4">Glutamate--cysteine ligase</fullName>
    </recommendedName>
</protein>
<sequence length="108" mass="11617">MAELTLEEAEAYVLGVCFKTGPSKRTGVETEWLVQDRHNPGLSISVDRLNAVLAPIEVADALPGAVGSPVSRAASWNSVLRRPSRSPHASRRWPPISPSCARSSSRPT</sequence>
<accession>A0A4D4KZY2</accession>
<dbReference type="EMBL" id="BJHW01000001">
    <property type="protein sequence ID" value="GDY52057.1"/>
    <property type="molecule type" value="Genomic_DNA"/>
</dbReference>
<evidence type="ECO:0000313" key="3">
    <source>
        <dbReference type="Proteomes" id="UP000301309"/>
    </source>
</evidence>
<keyword evidence="3" id="KW-1185">Reference proteome</keyword>
<feature type="compositionally biased region" description="Basic residues" evidence="1">
    <location>
        <begin position="82"/>
        <end position="91"/>
    </location>
</feature>
<reference evidence="2 3" key="1">
    <citation type="journal article" date="2020" name="Int. J. Syst. Evol. Microbiol.">
        <title>Reclassification of Streptomyces castelarensis and Streptomyces sporoclivatus as later heterotypic synonyms of Streptomyces antimycoticus.</title>
        <authorList>
            <person name="Komaki H."/>
            <person name="Tamura T."/>
        </authorList>
    </citation>
    <scope>NUCLEOTIDE SEQUENCE [LARGE SCALE GENOMIC DNA]</scope>
    <source>
        <strain evidence="2 3">NBRC 13459</strain>
    </source>
</reference>
<evidence type="ECO:0000256" key="1">
    <source>
        <dbReference type="SAM" id="MobiDB-lite"/>
    </source>
</evidence>
<evidence type="ECO:0000313" key="2">
    <source>
        <dbReference type="EMBL" id="GDY52057.1"/>
    </source>
</evidence>
<comment type="caution">
    <text evidence="2">The sequence shown here is derived from an EMBL/GenBank/DDBJ whole genome shotgun (WGS) entry which is preliminary data.</text>
</comment>
<evidence type="ECO:0008006" key="4">
    <source>
        <dbReference type="Google" id="ProtNLM"/>
    </source>
</evidence>
<feature type="region of interest" description="Disordered" evidence="1">
    <location>
        <begin position="76"/>
        <end position="108"/>
    </location>
</feature>
<proteinExistence type="predicted"/>
<name>A0A4D4KZY2_STRVO</name>
<gene>
    <name evidence="2" type="ORF">SVIO_026800</name>
</gene>
<organism evidence="2 3">
    <name type="scientific">Streptomyces violaceusniger</name>
    <dbReference type="NCBI Taxonomy" id="68280"/>
    <lineage>
        <taxon>Bacteria</taxon>
        <taxon>Bacillati</taxon>
        <taxon>Actinomycetota</taxon>
        <taxon>Actinomycetes</taxon>
        <taxon>Kitasatosporales</taxon>
        <taxon>Streptomycetaceae</taxon>
        <taxon>Streptomyces</taxon>
        <taxon>Streptomyces violaceusniger group</taxon>
    </lineage>
</organism>
<dbReference type="AlphaFoldDB" id="A0A4D4KZY2"/>
<dbReference type="Proteomes" id="UP000301309">
    <property type="component" value="Unassembled WGS sequence"/>
</dbReference>